<dbReference type="RefSeq" id="WP_198882373.1">
    <property type="nucleotide sequence ID" value="NZ_JAEKJA010000009.1"/>
</dbReference>
<evidence type="ECO:0000256" key="1">
    <source>
        <dbReference type="ARBA" id="ARBA00023002"/>
    </source>
</evidence>
<keyword evidence="1" id="KW-0560">Oxidoreductase</keyword>
<dbReference type="Proteomes" id="UP000609531">
    <property type="component" value="Unassembled WGS sequence"/>
</dbReference>
<dbReference type="AlphaFoldDB" id="A0A934MDK7"/>
<dbReference type="Pfam" id="PF02826">
    <property type="entry name" value="2-Hacid_dh_C"/>
    <property type="match status" value="1"/>
</dbReference>
<dbReference type="GO" id="GO:0051287">
    <property type="term" value="F:NAD binding"/>
    <property type="evidence" value="ECO:0007669"/>
    <property type="project" value="InterPro"/>
</dbReference>
<evidence type="ECO:0000313" key="4">
    <source>
        <dbReference type="EMBL" id="MBJ3776472.1"/>
    </source>
</evidence>
<sequence>MSPTPMAERYRLHIENIRTQHPIFHITPERYAAAEARHPELAPRLDATIGWDLEDYRAAAAEADFLIGWKLPFATIAQDAPRLRWMHLIGAGIEHALPLDWLPADVAITTNRGVATKAGEYVAMAVLALNTRIPLFASNKAQRVWQREFVSGVEGKTALIVGMGNLGRSGALRCKGLGMHVIGVRESGAPIEGVDEMHRPNALPALLPRADVLVLAVPLTTKTRGLIGAAELALMKPGAGLVNIGRAASVDQPALGAALRSGHLGGAVLDVFETEPLPPDAPEWDWPNAILTPHVAADDVARYMPDTLDLFFKNFQRVLDGQPLINRVDPDRQY</sequence>
<dbReference type="PANTHER" id="PTHR43333">
    <property type="entry name" value="2-HACID_DH_C DOMAIN-CONTAINING PROTEIN"/>
    <property type="match status" value="1"/>
</dbReference>
<name>A0A934MDK7_9HYPH</name>
<feature type="domain" description="D-isomer specific 2-hydroxyacid dehydrogenase NAD-binding" evidence="3">
    <location>
        <begin position="124"/>
        <end position="296"/>
    </location>
</feature>
<evidence type="ECO:0000259" key="3">
    <source>
        <dbReference type="Pfam" id="PF02826"/>
    </source>
</evidence>
<dbReference type="CDD" id="cd05300">
    <property type="entry name" value="2-Hacid_dh_1"/>
    <property type="match status" value="1"/>
</dbReference>
<dbReference type="GO" id="GO:0016491">
    <property type="term" value="F:oxidoreductase activity"/>
    <property type="evidence" value="ECO:0007669"/>
    <property type="project" value="UniProtKB-KW"/>
</dbReference>
<dbReference type="EMBL" id="JAEKJA010000009">
    <property type="protein sequence ID" value="MBJ3776472.1"/>
    <property type="molecule type" value="Genomic_DNA"/>
</dbReference>
<keyword evidence="2" id="KW-0520">NAD</keyword>
<dbReference type="InterPro" id="IPR006140">
    <property type="entry name" value="D-isomer_DH_NAD-bd"/>
</dbReference>
<keyword evidence="5" id="KW-1185">Reference proteome</keyword>
<accession>A0A934MDK7</accession>
<organism evidence="4 5">
    <name type="scientific">Acuticoccus mangrovi</name>
    <dbReference type="NCBI Taxonomy" id="2796142"/>
    <lineage>
        <taxon>Bacteria</taxon>
        <taxon>Pseudomonadati</taxon>
        <taxon>Pseudomonadota</taxon>
        <taxon>Alphaproteobacteria</taxon>
        <taxon>Hyphomicrobiales</taxon>
        <taxon>Amorphaceae</taxon>
        <taxon>Acuticoccus</taxon>
    </lineage>
</organism>
<dbReference type="Gene3D" id="3.40.50.720">
    <property type="entry name" value="NAD(P)-binding Rossmann-like Domain"/>
    <property type="match status" value="2"/>
</dbReference>
<protein>
    <submittedName>
        <fullName evidence="4">D-2-hydroxyacid dehydrogenase</fullName>
    </submittedName>
</protein>
<comment type="caution">
    <text evidence="4">The sequence shown here is derived from an EMBL/GenBank/DDBJ whole genome shotgun (WGS) entry which is preliminary data.</text>
</comment>
<reference evidence="4" key="1">
    <citation type="submission" date="2020-12" db="EMBL/GenBank/DDBJ databases">
        <title>Bacterial taxonomy.</title>
        <authorList>
            <person name="Pan X."/>
        </authorList>
    </citation>
    <scope>NUCLEOTIDE SEQUENCE</scope>
    <source>
        <strain evidence="4">B2012</strain>
    </source>
</reference>
<dbReference type="PANTHER" id="PTHR43333:SF1">
    <property type="entry name" value="D-ISOMER SPECIFIC 2-HYDROXYACID DEHYDROGENASE NAD-BINDING DOMAIN-CONTAINING PROTEIN"/>
    <property type="match status" value="1"/>
</dbReference>
<dbReference type="InterPro" id="IPR036291">
    <property type="entry name" value="NAD(P)-bd_dom_sf"/>
</dbReference>
<dbReference type="SUPFAM" id="SSF52283">
    <property type="entry name" value="Formate/glycerate dehydrogenase catalytic domain-like"/>
    <property type="match status" value="1"/>
</dbReference>
<gene>
    <name evidence="4" type="ORF">JCR33_12270</name>
</gene>
<dbReference type="SUPFAM" id="SSF51735">
    <property type="entry name" value="NAD(P)-binding Rossmann-fold domains"/>
    <property type="match status" value="1"/>
</dbReference>
<evidence type="ECO:0000313" key="5">
    <source>
        <dbReference type="Proteomes" id="UP000609531"/>
    </source>
</evidence>
<proteinExistence type="predicted"/>
<evidence type="ECO:0000256" key="2">
    <source>
        <dbReference type="ARBA" id="ARBA00023027"/>
    </source>
</evidence>